<dbReference type="RefSeq" id="WP_061084944.1">
    <property type="nucleotide sequence ID" value="NZ_CP033930.1"/>
</dbReference>
<reference evidence="2 3" key="1">
    <citation type="submission" date="2018-11" db="EMBL/GenBank/DDBJ databases">
        <title>Proposal to divide the Flavobacteriaceae and reorganize its genera based on Amino Acid Identity values calculated from whole genome sequences.</title>
        <authorList>
            <person name="Nicholson A.C."/>
            <person name="Gulvik C.A."/>
            <person name="Whitney A.M."/>
            <person name="Humrighouse B.W."/>
            <person name="Bell M."/>
            <person name="Holmes B."/>
            <person name="Steigerwalt A.G."/>
            <person name="Villarma A."/>
            <person name="Sheth M."/>
            <person name="Batra D."/>
            <person name="Pryor J."/>
            <person name="Bernardet J.-F."/>
            <person name="Hugo C."/>
            <person name="Kampfer P."/>
            <person name="Newman J."/>
            <person name="McQuiston J.R."/>
        </authorList>
    </citation>
    <scope>NUCLEOTIDE SEQUENCE [LARGE SCALE GENOMIC DNA]</scope>
    <source>
        <strain evidence="2 3">H5559</strain>
    </source>
</reference>
<protein>
    <submittedName>
        <fullName evidence="2">Uncharacterized protein</fullName>
    </submittedName>
</protein>
<sequence>MRKSLLCIVVLLGLHHPATAQIGVNTPNPKAMFHLDGKKNNETSGNVSPANQADDVVMTDNGFVGIGNNNPVTSLDIKTTGTSAAPVPGIKIADGAQNANYVLTSDSNGNGTWKPVRLTVVRGVNGVGINIPFNFTNTFQYTGSYIDLPPGKWLVTVQQLVLPAGAVLTGDQWMWLRTSFSDDPNVAVGGLATYSTDLTESPTLVSGLVQGPTTSGLTRFSIIQGSLIINNSSGSLKRYKYIAGNNSVGGAQTGATYFQSFGGDWSENIIYAVPTN</sequence>
<proteinExistence type="predicted"/>
<gene>
    <name evidence="2" type="ORF">EG352_11830</name>
</gene>
<name>A0AAD0YWU6_CHRID</name>
<accession>A0AAD0YWU6</accession>
<evidence type="ECO:0000256" key="1">
    <source>
        <dbReference type="SAM" id="SignalP"/>
    </source>
</evidence>
<feature type="chain" id="PRO_5042256564" evidence="1">
    <location>
        <begin position="21"/>
        <end position="276"/>
    </location>
</feature>
<dbReference type="Proteomes" id="UP000269015">
    <property type="component" value="Chromosome"/>
</dbReference>
<dbReference type="AlphaFoldDB" id="A0AAD0YWU6"/>
<dbReference type="EMBL" id="CP033930">
    <property type="protein sequence ID" value="AZB18423.1"/>
    <property type="molecule type" value="Genomic_DNA"/>
</dbReference>
<feature type="signal peptide" evidence="1">
    <location>
        <begin position="1"/>
        <end position="20"/>
    </location>
</feature>
<evidence type="ECO:0000313" key="3">
    <source>
        <dbReference type="Proteomes" id="UP000269015"/>
    </source>
</evidence>
<organism evidence="2 3">
    <name type="scientific">Chryseobacterium indologenes</name>
    <name type="common">Flavobacterium indologenes</name>
    <dbReference type="NCBI Taxonomy" id="253"/>
    <lineage>
        <taxon>Bacteria</taxon>
        <taxon>Pseudomonadati</taxon>
        <taxon>Bacteroidota</taxon>
        <taxon>Flavobacteriia</taxon>
        <taxon>Flavobacteriales</taxon>
        <taxon>Weeksellaceae</taxon>
        <taxon>Chryseobacterium group</taxon>
        <taxon>Chryseobacterium</taxon>
    </lineage>
</organism>
<evidence type="ECO:0000313" key="2">
    <source>
        <dbReference type="EMBL" id="AZB18423.1"/>
    </source>
</evidence>
<keyword evidence="1" id="KW-0732">Signal</keyword>